<dbReference type="AlphaFoldDB" id="A0A5D3B189"/>
<feature type="domain" description="Retroviral polymerase SH3-like" evidence="2">
    <location>
        <begin position="50"/>
        <end position="101"/>
    </location>
</feature>
<sequence>MSRQAHMPKTVASSVYTSILNLVRANLIQARLPRTPAIPVRHDHLQPFGCRLYFRDHQNPNKLFPRYREGVLVGYVEGTRNYRIWDTTTNNIVVSRDVRFSSLPSTPLDYVPDVDNPPTQAGAPLAVITTEDVTPTSELAVPPPRPASPASSVVTIAIPAPADAPPDPAPPAANHQG</sequence>
<name>A0A5D3B189_9TREE</name>
<comment type="caution">
    <text evidence="3">The sequence shown here is derived from an EMBL/GenBank/DDBJ whole genome shotgun (WGS) entry which is preliminary data.</text>
</comment>
<feature type="region of interest" description="Disordered" evidence="1">
    <location>
        <begin position="134"/>
        <end position="177"/>
    </location>
</feature>
<organism evidence="3 4">
    <name type="scientific">Cryptococcus floricola</name>
    <dbReference type="NCBI Taxonomy" id="2591691"/>
    <lineage>
        <taxon>Eukaryota</taxon>
        <taxon>Fungi</taxon>
        <taxon>Dikarya</taxon>
        <taxon>Basidiomycota</taxon>
        <taxon>Agaricomycotina</taxon>
        <taxon>Tremellomycetes</taxon>
        <taxon>Tremellales</taxon>
        <taxon>Cryptococcaceae</taxon>
        <taxon>Cryptococcus</taxon>
    </lineage>
</organism>
<evidence type="ECO:0000259" key="2">
    <source>
        <dbReference type="Pfam" id="PF25597"/>
    </source>
</evidence>
<dbReference type="Proteomes" id="UP000322245">
    <property type="component" value="Unassembled WGS sequence"/>
</dbReference>
<gene>
    <name evidence="3" type="ORF">B9479_002442</name>
</gene>
<evidence type="ECO:0000313" key="3">
    <source>
        <dbReference type="EMBL" id="TYJ56832.1"/>
    </source>
</evidence>
<keyword evidence="4" id="KW-1185">Reference proteome</keyword>
<protein>
    <recommendedName>
        <fullName evidence="2">Retroviral polymerase SH3-like domain-containing protein</fullName>
    </recommendedName>
</protein>
<accession>A0A5D3B189</accession>
<evidence type="ECO:0000256" key="1">
    <source>
        <dbReference type="SAM" id="MobiDB-lite"/>
    </source>
</evidence>
<evidence type="ECO:0000313" key="4">
    <source>
        <dbReference type="Proteomes" id="UP000322245"/>
    </source>
</evidence>
<proteinExistence type="predicted"/>
<feature type="compositionally biased region" description="Pro residues" evidence="1">
    <location>
        <begin position="162"/>
        <end position="171"/>
    </location>
</feature>
<dbReference type="Pfam" id="PF25597">
    <property type="entry name" value="SH3_retrovirus"/>
    <property type="match status" value="1"/>
</dbReference>
<feature type="compositionally biased region" description="Low complexity" evidence="1">
    <location>
        <begin position="148"/>
        <end position="161"/>
    </location>
</feature>
<dbReference type="InterPro" id="IPR057670">
    <property type="entry name" value="SH3_retrovirus"/>
</dbReference>
<reference evidence="3 4" key="1">
    <citation type="submission" date="2017-05" db="EMBL/GenBank/DDBJ databases">
        <title>The Genome Sequence of Tsuchiyaea wingfieldii DSM 27421.</title>
        <authorList>
            <person name="Cuomo C."/>
            <person name="Passer A."/>
            <person name="Billmyre B."/>
            <person name="Heitman J."/>
        </authorList>
    </citation>
    <scope>NUCLEOTIDE SEQUENCE [LARGE SCALE GENOMIC DNA]</scope>
    <source>
        <strain evidence="3 4">DSM 27421</strain>
    </source>
</reference>
<dbReference type="EMBL" id="NIDF01000019">
    <property type="protein sequence ID" value="TYJ56832.1"/>
    <property type="molecule type" value="Genomic_DNA"/>
</dbReference>